<name>A0A445MT18_9BACT</name>
<organism evidence="7">
    <name type="scientific">uncultured Desulfobacterium sp</name>
    <dbReference type="NCBI Taxonomy" id="201089"/>
    <lineage>
        <taxon>Bacteria</taxon>
        <taxon>Pseudomonadati</taxon>
        <taxon>Thermodesulfobacteriota</taxon>
        <taxon>Desulfobacteria</taxon>
        <taxon>Desulfobacterales</taxon>
        <taxon>Desulfobacteriaceae</taxon>
        <taxon>Desulfobacterium</taxon>
        <taxon>environmental samples</taxon>
    </lineage>
</organism>
<comment type="subcellular location">
    <subcellularLocation>
        <location evidence="1">Cell membrane</location>
        <topology evidence="1">Multi-pass membrane protein</topology>
    </subcellularLocation>
</comment>
<evidence type="ECO:0000256" key="1">
    <source>
        <dbReference type="ARBA" id="ARBA00004651"/>
    </source>
</evidence>
<evidence type="ECO:0008006" key="8">
    <source>
        <dbReference type="Google" id="ProtNLM"/>
    </source>
</evidence>
<accession>A0A445MT18</accession>
<dbReference type="InterPro" id="IPR001851">
    <property type="entry name" value="ABC_transp_permease"/>
</dbReference>
<sequence length="365" mass="39636">MSDHKILQYPKSPYLKTSYYEDTAIQAFDTPFRKKCLVIGLLFWVCFPFVASSYVVHIANLSAIAAIGAMSLNLLIGNTGLLSLGHAGFMGAGAFTTAIMTVQFGLPIWIVIPASGIVGALLGLIAGLPSFQLKGIYLGLSTLAIHHIIKYGCSEYQYYGGFGYGIVLEAPSLGPLLLAGKTVWFFVLWISAFATALLIANLLRSKPGRAWSAIRDRDIAAEVSGIDIGFYKILAFVVSSSLISMQGSLYAYYTAVVSVEEYSFGLTVSYLAMIIVGGLGSVLGSFLGALLITALPYALIILAGLVDLSFAVKEHFSVIQTGVFGMVVILFLLLEPLGLVEIWRRVRCYFELWPFSYKPLTIIKR</sequence>
<dbReference type="CDD" id="cd06581">
    <property type="entry name" value="TM_PBP1_LivM_like"/>
    <property type="match status" value="1"/>
</dbReference>
<feature type="transmembrane region" description="Helical" evidence="6">
    <location>
        <begin position="318"/>
        <end position="340"/>
    </location>
</feature>
<evidence type="ECO:0000256" key="2">
    <source>
        <dbReference type="ARBA" id="ARBA00022475"/>
    </source>
</evidence>
<feature type="transmembrane region" description="Helical" evidence="6">
    <location>
        <begin position="183"/>
        <end position="203"/>
    </location>
</feature>
<dbReference type="AlphaFoldDB" id="A0A445MT18"/>
<feature type="transmembrane region" description="Helical" evidence="6">
    <location>
        <begin position="106"/>
        <end position="128"/>
    </location>
</feature>
<feature type="transmembrane region" description="Helical" evidence="6">
    <location>
        <begin position="290"/>
        <end position="312"/>
    </location>
</feature>
<keyword evidence="2" id="KW-1003">Cell membrane</keyword>
<dbReference type="GO" id="GO:0015658">
    <property type="term" value="F:branched-chain amino acid transmembrane transporter activity"/>
    <property type="evidence" value="ECO:0007669"/>
    <property type="project" value="InterPro"/>
</dbReference>
<evidence type="ECO:0000256" key="5">
    <source>
        <dbReference type="ARBA" id="ARBA00023136"/>
    </source>
</evidence>
<dbReference type="InterPro" id="IPR043428">
    <property type="entry name" value="LivM-like"/>
</dbReference>
<dbReference type="PANTHER" id="PTHR30482:SF5">
    <property type="entry name" value="ABC TRANSPORTER PERMEASE PROTEIN"/>
    <property type="match status" value="1"/>
</dbReference>
<evidence type="ECO:0000256" key="3">
    <source>
        <dbReference type="ARBA" id="ARBA00022692"/>
    </source>
</evidence>
<gene>
    <name evidence="7" type="ORF">PITCH_A1390009</name>
</gene>
<evidence type="ECO:0000256" key="4">
    <source>
        <dbReference type="ARBA" id="ARBA00022989"/>
    </source>
</evidence>
<feature type="transmembrane region" description="Helical" evidence="6">
    <location>
        <begin position="36"/>
        <end position="57"/>
    </location>
</feature>
<evidence type="ECO:0000313" key="7">
    <source>
        <dbReference type="EMBL" id="SPD72511.1"/>
    </source>
</evidence>
<keyword evidence="5 6" id="KW-0472">Membrane</keyword>
<dbReference type="PANTHER" id="PTHR30482">
    <property type="entry name" value="HIGH-AFFINITY BRANCHED-CHAIN AMINO ACID TRANSPORT SYSTEM PERMEASE"/>
    <property type="match status" value="1"/>
</dbReference>
<dbReference type="Pfam" id="PF02653">
    <property type="entry name" value="BPD_transp_2"/>
    <property type="match status" value="1"/>
</dbReference>
<protein>
    <recommendedName>
        <fullName evidence="8">Branched-chain amino acid ABC transporter permease</fullName>
    </recommendedName>
</protein>
<keyword evidence="3 6" id="KW-0812">Transmembrane</keyword>
<feature type="transmembrane region" description="Helical" evidence="6">
    <location>
        <begin position="63"/>
        <end position="85"/>
    </location>
</feature>
<dbReference type="EMBL" id="OJIN01000045">
    <property type="protein sequence ID" value="SPD72511.1"/>
    <property type="molecule type" value="Genomic_DNA"/>
</dbReference>
<feature type="transmembrane region" description="Helical" evidence="6">
    <location>
        <begin position="233"/>
        <end position="252"/>
    </location>
</feature>
<evidence type="ECO:0000256" key="6">
    <source>
        <dbReference type="SAM" id="Phobius"/>
    </source>
</evidence>
<keyword evidence="4 6" id="KW-1133">Transmembrane helix</keyword>
<reference evidence="7" key="1">
    <citation type="submission" date="2018-01" db="EMBL/GenBank/DDBJ databases">
        <authorList>
            <person name="Regsiter A."/>
            <person name="William W."/>
        </authorList>
    </citation>
    <scope>NUCLEOTIDE SEQUENCE</scope>
    <source>
        <strain evidence="7">TRIP AH-1</strain>
    </source>
</reference>
<dbReference type="GO" id="GO:0005886">
    <property type="term" value="C:plasma membrane"/>
    <property type="evidence" value="ECO:0007669"/>
    <property type="project" value="UniProtKB-SubCell"/>
</dbReference>
<feature type="transmembrane region" description="Helical" evidence="6">
    <location>
        <begin position="264"/>
        <end position="283"/>
    </location>
</feature>
<proteinExistence type="predicted"/>